<reference evidence="2" key="1">
    <citation type="journal article" date="2019" name="Int. J. Syst. Evol. Microbiol.">
        <title>The Global Catalogue of Microorganisms (GCM) 10K type strain sequencing project: providing services to taxonomists for standard genome sequencing and annotation.</title>
        <authorList>
            <consortium name="The Broad Institute Genomics Platform"/>
            <consortium name="The Broad Institute Genome Sequencing Center for Infectious Disease"/>
            <person name="Wu L."/>
            <person name="Ma J."/>
        </authorList>
    </citation>
    <scope>NUCLEOTIDE SEQUENCE [LARGE SCALE GENOMIC DNA]</scope>
    <source>
        <strain evidence="2">NBRC 109341</strain>
    </source>
</reference>
<keyword evidence="1" id="KW-0449">Lipoprotein</keyword>
<sequence length="374" mass="41074">MRLTESRLLRSPSRLGTLAMAAALLGGCSVLQEDKIDYKSAQRGNTLAVPPDLTQLSRDPRFQVPGDAVSANSYQAAQPTAAQATAGNTAAASLGDVRIERAGTQRWLVVNRPADQLWAPVKEFWEENGFLLQLEQQNLGIMETDWAENRAKIPQDFIRSTIGKVFENLYSTGERDRFRTRLERNASGGTEIYISHRGLEEVYTSSQKEQTVWQPRAADPELEAEFLRRLMVRLGASEAQAKAAVATAPSTPPAARVVTENGVPTVQLEGDFDRAWRRVGLSLDRSGFTVEDRDRSQGVYFVRYMPAGANETAKPGFFSRLFSGTPAAQGPDRYRIQVRSTGSTAAVTVLDGQGQPASSENARRIAQLLADDLK</sequence>
<keyword evidence="2" id="KW-1185">Reference proteome</keyword>
<name>A0ABQ6C1A4_9BURK</name>
<dbReference type="Pfam" id="PF06804">
    <property type="entry name" value="Lipoprotein_18"/>
    <property type="match status" value="1"/>
</dbReference>
<evidence type="ECO:0000313" key="1">
    <source>
        <dbReference type="EMBL" id="GLS12779.1"/>
    </source>
</evidence>
<dbReference type="PROSITE" id="PS51257">
    <property type="entry name" value="PROKAR_LIPOPROTEIN"/>
    <property type="match status" value="1"/>
</dbReference>
<gene>
    <name evidence="1" type="ORF">GCM10007935_02050</name>
</gene>
<dbReference type="RefSeq" id="WP_370465184.1">
    <property type="nucleotide sequence ID" value="NZ_BSPB01000001.1"/>
</dbReference>
<organism evidence="1 2">
    <name type="scientific">Hydrogenophaga electricum</name>
    <dbReference type="NCBI Taxonomy" id="1230953"/>
    <lineage>
        <taxon>Bacteria</taxon>
        <taxon>Pseudomonadati</taxon>
        <taxon>Pseudomonadota</taxon>
        <taxon>Betaproteobacteria</taxon>
        <taxon>Burkholderiales</taxon>
        <taxon>Comamonadaceae</taxon>
        <taxon>Hydrogenophaga</taxon>
    </lineage>
</organism>
<dbReference type="Proteomes" id="UP001156903">
    <property type="component" value="Unassembled WGS sequence"/>
</dbReference>
<accession>A0ABQ6C1A4</accession>
<dbReference type="Gene3D" id="3.30.310.170">
    <property type="entry name" value="Outer membrane protein assembly factor BamC"/>
    <property type="match status" value="1"/>
</dbReference>
<proteinExistence type="predicted"/>
<dbReference type="InterPro" id="IPR042268">
    <property type="entry name" value="BamC_C"/>
</dbReference>
<comment type="caution">
    <text evidence="1">The sequence shown here is derived from an EMBL/GenBank/DDBJ whole genome shotgun (WGS) entry which is preliminary data.</text>
</comment>
<protein>
    <submittedName>
        <fullName evidence="1">Lipoprotein</fullName>
    </submittedName>
</protein>
<evidence type="ECO:0000313" key="2">
    <source>
        <dbReference type="Proteomes" id="UP001156903"/>
    </source>
</evidence>
<dbReference type="InterPro" id="IPR010653">
    <property type="entry name" value="NlpB/DapX"/>
</dbReference>
<dbReference type="EMBL" id="BSPB01000001">
    <property type="protein sequence ID" value="GLS12779.1"/>
    <property type="molecule type" value="Genomic_DNA"/>
</dbReference>